<dbReference type="GO" id="GO:0009190">
    <property type="term" value="P:cyclic nucleotide biosynthetic process"/>
    <property type="evidence" value="ECO:0007669"/>
    <property type="project" value="InterPro"/>
</dbReference>
<dbReference type="PROSITE" id="PS50125">
    <property type="entry name" value="GUANYLATE_CYCLASE_2"/>
    <property type="match status" value="1"/>
</dbReference>
<feature type="domain" description="Guanylate cyclase" evidence="4">
    <location>
        <begin position="2"/>
        <end position="130"/>
    </location>
</feature>
<protein>
    <submittedName>
        <fullName evidence="5">AAA family ATPase</fullName>
    </submittedName>
</protein>
<comment type="caution">
    <text evidence="5">The sequence shown here is derived from an EMBL/GenBank/DDBJ whole genome shotgun (WGS) entry which is preliminary data.</text>
</comment>
<dbReference type="InterPro" id="IPR001054">
    <property type="entry name" value="A/G_cyclase"/>
</dbReference>
<dbReference type="AlphaFoldDB" id="A0A937X7V4"/>
<evidence type="ECO:0000256" key="2">
    <source>
        <dbReference type="ARBA" id="ARBA00022840"/>
    </source>
</evidence>
<proteinExistence type="predicted"/>
<feature type="non-terminal residue" evidence="5">
    <location>
        <position position="694"/>
    </location>
</feature>
<dbReference type="InterPro" id="IPR027417">
    <property type="entry name" value="P-loop_NTPase"/>
</dbReference>
<dbReference type="GO" id="GO:0035556">
    <property type="term" value="P:intracellular signal transduction"/>
    <property type="evidence" value="ECO:0007669"/>
    <property type="project" value="InterPro"/>
</dbReference>
<dbReference type="SUPFAM" id="SSF55073">
    <property type="entry name" value="Nucleotide cyclase"/>
    <property type="match status" value="1"/>
</dbReference>
<dbReference type="SUPFAM" id="SSF48452">
    <property type="entry name" value="TPR-like"/>
    <property type="match status" value="1"/>
</dbReference>
<keyword evidence="1" id="KW-0547">Nucleotide-binding</keyword>
<dbReference type="Proteomes" id="UP000703893">
    <property type="component" value="Unassembled WGS sequence"/>
</dbReference>
<gene>
    <name evidence="5" type="ORF">FJZ00_08700</name>
</gene>
<keyword evidence="2" id="KW-0067">ATP-binding</keyword>
<organism evidence="5 6">
    <name type="scientific">Candidatus Tanganyikabacteria bacterium</name>
    <dbReference type="NCBI Taxonomy" id="2961651"/>
    <lineage>
        <taxon>Bacteria</taxon>
        <taxon>Bacillati</taxon>
        <taxon>Candidatus Sericytochromatia</taxon>
        <taxon>Candidatus Tanganyikabacteria</taxon>
    </lineage>
</organism>
<accession>A0A937X7V4</accession>
<dbReference type="PROSITE" id="PS50005">
    <property type="entry name" value="TPR"/>
    <property type="match status" value="1"/>
</dbReference>
<dbReference type="EMBL" id="VGJX01000491">
    <property type="protein sequence ID" value="MBM3275221.1"/>
    <property type="molecule type" value="Genomic_DNA"/>
</dbReference>
<dbReference type="InterPro" id="IPR019734">
    <property type="entry name" value="TPR_rpt"/>
</dbReference>
<reference evidence="5 6" key="1">
    <citation type="submission" date="2019-03" db="EMBL/GenBank/DDBJ databases">
        <title>Lake Tanganyika Metagenome-Assembled Genomes (MAGs).</title>
        <authorList>
            <person name="Tran P."/>
        </authorList>
    </citation>
    <scope>NUCLEOTIDE SEQUENCE [LARGE SCALE GENOMIC DNA]</scope>
    <source>
        <strain evidence="5">K_DeepCast_65m_m2_236</strain>
    </source>
</reference>
<dbReference type="GO" id="GO:0004016">
    <property type="term" value="F:adenylate cyclase activity"/>
    <property type="evidence" value="ECO:0007669"/>
    <property type="project" value="UniProtKB-ARBA"/>
</dbReference>
<dbReference type="GO" id="GO:0005737">
    <property type="term" value="C:cytoplasm"/>
    <property type="evidence" value="ECO:0007669"/>
    <property type="project" value="TreeGrafter"/>
</dbReference>
<dbReference type="SUPFAM" id="SSF52540">
    <property type="entry name" value="P-loop containing nucleoside triphosphate hydrolases"/>
    <property type="match status" value="1"/>
</dbReference>
<dbReference type="InterPro" id="IPR029787">
    <property type="entry name" value="Nucleotide_cyclase"/>
</dbReference>
<name>A0A937X7V4_9BACT</name>
<dbReference type="PANTHER" id="PTHR16305:SF28">
    <property type="entry name" value="GUANYLATE CYCLASE DOMAIN-CONTAINING PROTEIN"/>
    <property type="match status" value="1"/>
</dbReference>
<dbReference type="Pfam" id="PF00211">
    <property type="entry name" value="Guanylate_cyc"/>
    <property type="match status" value="1"/>
</dbReference>
<dbReference type="PANTHER" id="PTHR16305">
    <property type="entry name" value="TESTICULAR SOLUBLE ADENYLYL CYCLASE"/>
    <property type="match status" value="1"/>
</dbReference>
<evidence type="ECO:0000313" key="6">
    <source>
        <dbReference type="Proteomes" id="UP000703893"/>
    </source>
</evidence>
<feature type="repeat" description="TPR" evidence="3">
    <location>
        <begin position="646"/>
        <end position="679"/>
    </location>
</feature>
<evidence type="ECO:0000313" key="5">
    <source>
        <dbReference type="EMBL" id="MBM3275221.1"/>
    </source>
</evidence>
<dbReference type="InterPro" id="IPR041664">
    <property type="entry name" value="AAA_16"/>
</dbReference>
<evidence type="ECO:0000256" key="1">
    <source>
        <dbReference type="ARBA" id="ARBA00022741"/>
    </source>
</evidence>
<dbReference type="CDD" id="cd07302">
    <property type="entry name" value="CHD"/>
    <property type="match status" value="1"/>
</dbReference>
<dbReference type="Pfam" id="PF13191">
    <property type="entry name" value="AAA_16"/>
    <property type="match status" value="1"/>
</dbReference>
<evidence type="ECO:0000256" key="3">
    <source>
        <dbReference type="PROSITE-ProRule" id="PRU00339"/>
    </source>
</evidence>
<dbReference type="Gene3D" id="3.30.70.1230">
    <property type="entry name" value="Nucleotide cyclase"/>
    <property type="match status" value="1"/>
</dbReference>
<dbReference type="InterPro" id="IPR011990">
    <property type="entry name" value="TPR-like_helical_dom_sf"/>
</dbReference>
<dbReference type="GO" id="GO:0005524">
    <property type="term" value="F:ATP binding"/>
    <property type="evidence" value="ECO:0007669"/>
    <property type="project" value="UniProtKB-KW"/>
</dbReference>
<keyword evidence="3" id="KW-0802">TPR repeat</keyword>
<dbReference type="SMART" id="SM00044">
    <property type="entry name" value="CYCc"/>
    <property type="match status" value="1"/>
</dbReference>
<sequence length="694" mass="73782">MTVLFADVLGLQGGESADPEVVTYRVDACMKAISAPVFRYGGNIDKYIGDSVVMALFGAPVAHEDDPERAVRAAKEMQREAAAFGARQGLEIRLKIGVNTGLVVAGAVGGREKRDYTVMGDTVNLAQRLEASAAAGEIRVGRETAERARQTFVFRQLPPLQLKGKEAPVAAYVVTDEPAAESAQAPRPALIGRDLEVGRIASQVRSARAGNPQACILRGEAGIGKAAVAGAIDLAGFRVWRGQCRSFDERSPFALVRDVVRHAPAGAAERFASSEEAELLAWVEYGGDAPPRGSALAGIRVDQLQGRAADLLADLVMRDHPVAIVLEDLQWLDDASRLWLDRLIERFRSPEGDDLPVFLCLTTRPGGTLPDLEGTHFDLSSLNLHPLRGEHVFLLAARLLGLPAERRAWPPGVADAVDPALKLAEGNPRFIVELVGNLLHSGALRRDAAGLLRADPAAAPSDLPSSLQAAIRARLDRLGAPARSALQVAAVQGQLVSPDVVGDVAGQDAAEAGVPELVANGVLVARGADFVFRQDLVREAAYEALLHRTRRALHRSVASAILKRIGGVAEAAADAPDADRRVRDSAAILAWHLVAAEDWRDAARFLWLAAQRARLSASRATAVMWLENCLKAIKHAPGSPGSPEESDVWLALGRIHTSTGDHDEAAKALGKALETSADSFGHAAAHHALAESAE</sequence>
<dbReference type="Gene3D" id="1.25.40.10">
    <property type="entry name" value="Tetratricopeptide repeat domain"/>
    <property type="match status" value="1"/>
</dbReference>
<evidence type="ECO:0000259" key="4">
    <source>
        <dbReference type="PROSITE" id="PS50125"/>
    </source>
</evidence>